<evidence type="ECO:0000313" key="1">
    <source>
        <dbReference type="EMBL" id="SFE53451.1"/>
    </source>
</evidence>
<dbReference type="EMBL" id="FONV01000002">
    <property type="protein sequence ID" value="SFE53451.1"/>
    <property type="molecule type" value="Genomic_DNA"/>
</dbReference>
<dbReference type="STRING" id="35752.SAMN05421541_102226"/>
<sequence length="122" mass="13255">MTRDGRADPVTILAEVSDRDGRARAFEVWCYKAGKAGWTVVVESTSFDTDGDECGVVHVEGLRYRIRHGPRLRRHVYHVDSPLHPIAVAVNLTTGGDAGGPVTHRVELTHAAWAEPIISGTG</sequence>
<reference evidence="1 2" key="1">
    <citation type="submission" date="2016-10" db="EMBL/GenBank/DDBJ databases">
        <authorList>
            <person name="de Groot N.N."/>
        </authorList>
    </citation>
    <scope>NUCLEOTIDE SEQUENCE [LARGE SCALE GENOMIC DNA]</scope>
    <source>
        <strain evidence="1 2">DSM 43019</strain>
    </source>
</reference>
<gene>
    <name evidence="1" type="ORF">SAMN05421541_102226</name>
</gene>
<accession>A0A1I2BBB5</accession>
<proteinExistence type="predicted"/>
<protein>
    <submittedName>
        <fullName evidence="1">Uncharacterized protein</fullName>
    </submittedName>
</protein>
<dbReference type="AlphaFoldDB" id="A0A1I2BBB5"/>
<dbReference type="RefSeq" id="WP_093610350.1">
    <property type="nucleotide sequence ID" value="NZ_BOMT01000016.1"/>
</dbReference>
<name>A0A1I2BBB5_9ACTN</name>
<dbReference type="Proteomes" id="UP000199645">
    <property type="component" value="Unassembled WGS sequence"/>
</dbReference>
<keyword evidence="2" id="KW-1185">Reference proteome</keyword>
<dbReference type="OrthoDB" id="3350393at2"/>
<organism evidence="1 2">
    <name type="scientific">Actinoplanes philippinensis</name>
    <dbReference type="NCBI Taxonomy" id="35752"/>
    <lineage>
        <taxon>Bacteria</taxon>
        <taxon>Bacillati</taxon>
        <taxon>Actinomycetota</taxon>
        <taxon>Actinomycetes</taxon>
        <taxon>Micromonosporales</taxon>
        <taxon>Micromonosporaceae</taxon>
        <taxon>Actinoplanes</taxon>
    </lineage>
</organism>
<evidence type="ECO:0000313" key="2">
    <source>
        <dbReference type="Proteomes" id="UP000199645"/>
    </source>
</evidence>